<dbReference type="OrthoDB" id="5377009at2759"/>
<feature type="compositionally biased region" description="Polar residues" evidence="2">
    <location>
        <begin position="185"/>
        <end position="207"/>
    </location>
</feature>
<feature type="compositionally biased region" description="Polar residues" evidence="2">
    <location>
        <begin position="117"/>
        <end position="136"/>
    </location>
</feature>
<gene>
    <name evidence="3" type="ORF">B0A50_03376</name>
</gene>
<evidence type="ECO:0000256" key="2">
    <source>
        <dbReference type="SAM" id="MobiDB-lite"/>
    </source>
</evidence>
<name>A0A4U0U2H8_9PEZI</name>
<dbReference type="Proteomes" id="UP000308549">
    <property type="component" value="Unassembled WGS sequence"/>
</dbReference>
<keyword evidence="4" id="KW-1185">Reference proteome</keyword>
<evidence type="ECO:0000313" key="4">
    <source>
        <dbReference type="Proteomes" id="UP000308549"/>
    </source>
</evidence>
<organism evidence="3 4">
    <name type="scientific">Salinomyces thailandicus</name>
    <dbReference type="NCBI Taxonomy" id="706561"/>
    <lineage>
        <taxon>Eukaryota</taxon>
        <taxon>Fungi</taxon>
        <taxon>Dikarya</taxon>
        <taxon>Ascomycota</taxon>
        <taxon>Pezizomycotina</taxon>
        <taxon>Dothideomycetes</taxon>
        <taxon>Dothideomycetidae</taxon>
        <taxon>Mycosphaerellales</taxon>
        <taxon>Teratosphaeriaceae</taxon>
        <taxon>Salinomyces</taxon>
    </lineage>
</organism>
<protein>
    <submittedName>
        <fullName evidence="3">Uncharacterized protein</fullName>
    </submittedName>
</protein>
<feature type="region of interest" description="Disordered" evidence="2">
    <location>
        <begin position="113"/>
        <end position="144"/>
    </location>
</feature>
<feature type="region of interest" description="Disordered" evidence="2">
    <location>
        <begin position="340"/>
        <end position="449"/>
    </location>
</feature>
<dbReference type="EMBL" id="NAJL01000016">
    <property type="protein sequence ID" value="TKA28964.1"/>
    <property type="molecule type" value="Genomic_DNA"/>
</dbReference>
<comment type="caution">
    <text evidence="3">The sequence shown here is derived from an EMBL/GenBank/DDBJ whole genome shotgun (WGS) entry which is preliminary data.</text>
</comment>
<feature type="region of interest" description="Disordered" evidence="2">
    <location>
        <begin position="171"/>
        <end position="215"/>
    </location>
</feature>
<evidence type="ECO:0000313" key="3">
    <source>
        <dbReference type="EMBL" id="TKA28964.1"/>
    </source>
</evidence>
<proteinExistence type="predicted"/>
<evidence type="ECO:0000256" key="1">
    <source>
        <dbReference type="SAM" id="Coils"/>
    </source>
</evidence>
<keyword evidence="1" id="KW-0175">Coiled coil</keyword>
<sequence length="478" mass="51781">MAHFQSPLSTMMSDDTNASGSFNPSNASFARSPTAYNGSEGFIDDRSLASLDYLARDEVEGVAVPEPTKAAARPALGSRWLSTLSNNAQPAAAALSRKGSVLHSRAKSSLAGFSIPKLNNNSSNAERTPERQQQPNKIFGDLFNGESAPVHLGVPASPTKEESEFVMEYRPALTERPSGPRRRSTAQTHQSTPSTSKTSWFSRKSNAPSPPSTHARDEILNLDINASLFPHGPVDTMSPHAYNDLLVNATTVLQRVQSAYKEKVNYISSVQPEIDAQKEEVEEAETRSRHLKMQLEDMSRKAEEQNQAMREMADQLSAAKLETSDAKEAVRAEQAKASVNLVRRTTNKSENGEAGAADDDVTPRSKRRSGGSQASDSGFESDADYADSVVSGPGSSPHMTLTAPAYDGSDWQPLERPAPSKQSSWNDPGMNSKRTGGEGPSWATVQSLRGENRGLRRQIDEMQGALQGCLDFVNVLKT</sequence>
<accession>A0A4U0U2H8</accession>
<feature type="region of interest" description="Disordered" evidence="2">
    <location>
        <begin position="1"/>
        <end position="36"/>
    </location>
</feature>
<feature type="coiled-coil region" evidence="1">
    <location>
        <begin position="274"/>
        <end position="322"/>
    </location>
</feature>
<dbReference type="AlphaFoldDB" id="A0A4U0U2H8"/>
<reference evidence="3 4" key="1">
    <citation type="submission" date="2017-03" db="EMBL/GenBank/DDBJ databases">
        <title>Genomes of endolithic fungi from Antarctica.</title>
        <authorList>
            <person name="Coleine C."/>
            <person name="Masonjones S."/>
            <person name="Stajich J.E."/>
        </authorList>
    </citation>
    <scope>NUCLEOTIDE SEQUENCE [LARGE SCALE GENOMIC DNA]</scope>
    <source>
        <strain evidence="3 4">CCFEE 6315</strain>
    </source>
</reference>